<dbReference type="Proteomes" id="UP000332933">
    <property type="component" value="Unassembled WGS sequence"/>
</dbReference>
<dbReference type="OrthoDB" id="65987at2759"/>
<evidence type="ECO:0000313" key="4">
    <source>
        <dbReference type="Proteomes" id="UP000332933"/>
    </source>
</evidence>
<protein>
    <submittedName>
        <fullName evidence="3">Aste57867_8904 protein</fullName>
    </submittedName>
</protein>
<organism evidence="3 4">
    <name type="scientific">Aphanomyces stellatus</name>
    <dbReference type="NCBI Taxonomy" id="120398"/>
    <lineage>
        <taxon>Eukaryota</taxon>
        <taxon>Sar</taxon>
        <taxon>Stramenopiles</taxon>
        <taxon>Oomycota</taxon>
        <taxon>Saprolegniomycetes</taxon>
        <taxon>Saprolegniales</taxon>
        <taxon>Verrucalvaceae</taxon>
        <taxon>Aphanomyces</taxon>
    </lineage>
</organism>
<reference evidence="2" key="2">
    <citation type="submission" date="2019-06" db="EMBL/GenBank/DDBJ databases">
        <title>Genomics analysis of Aphanomyces spp. identifies a new class of oomycete effector associated with host adaptation.</title>
        <authorList>
            <person name="Gaulin E."/>
        </authorList>
    </citation>
    <scope>NUCLEOTIDE SEQUENCE</scope>
    <source>
        <strain evidence="2">CBS 578.67</strain>
    </source>
</reference>
<evidence type="ECO:0000313" key="2">
    <source>
        <dbReference type="EMBL" id="KAF0700568.1"/>
    </source>
</evidence>
<accession>A0A485KLN5</accession>
<dbReference type="AlphaFoldDB" id="A0A485KLN5"/>
<keyword evidence="4" id="KW-1185">Reference proteome</keyword>
<proteinExistence type="predicted"/>
<dbReference type="EMBL" id="VJMH01005117">
    <property type="protein sequence ID" value="KAF0700568.1"/>
    <property type="molecule type" value="Genomic_DNA"/>
</dbReference>
<gene>
    <name evidence="3" type="primary">Aste57867_8904</name>
    <name evidence="2" type="ORF">As57867_008869</name>
    <name evidence="3" type="ORF">ASTE57867_8904</name>
</gene>
<evidence type="ECO:0000256" key="1">
    <source>
        <dbReference type="SAM" id="MobiDB-lite"/>
    </source>
</evidence>
<evidence type="ECO:0000313" key="3">
    <source>
        <dbReference type="EMBL" id="VFT85788.1"/>
    </source>
</evidence>
<feature type="region of interest" description="Disordered" evidence="1">
    <location>
        <begin position="191"/>
        <end position="218"/>
    </location>
</feature>
<name>A0A485KLN5_9STRA</name>
<reference evidence="3 4" key="1">
    <citation type="submission" date="2019-03" db="EMBL/GenBank/DDBJ databases">
        <authorList>
            <person name="Gaulin E."/>
            <person name="Dumas B."/>
        </authorList>
    </citation>
    <scope>NUCLEOTIDE SEQUENCE [LARGE SCALE GENOMIC DNA]</scope>
    <source>
        <strain evidence="3">CBS 568.67</strain>
    </source>
</reference>
<sequence length="218" mass="23980">MSKAKTAPLTSSLQEPLLGDVYLDHSDSDVDTTDVDYSPLETPSGSGGAIILARLKPTGRVAVDGLASKYADTFSPPLARLMSENEFRAAIGAINQTLGDFFPCLCCVAYAYVGYALTCGLLLCCARPCTTEVDHNVTRVLNRINRKNIFHAKGIRWRLHRTRCTSWIEISHSPQHDLRRVSVAIPTEPRRHSIPIPAAPHHSSRPPTPPRDEQSRPS</sequence>
<dbReference type="EMBL" id="CAADRA010005138">
    <property type="protein sequence ID" value="VFT85788.1"/>
    <property type="molecule type" value="Genomic_DNA"/>
</dbReference>